<dbReference type="InterPro" id="IPR011761">
    <property type="entry name" value="ATP-grasp"/>
</dbReference>
<dbReference type="PANTHER" id="PTHR21621:SF4">
    <property type="entry name" value="GLUTATHIONE SYNTHETASE"/>
    <property type="match status" value="1"/>
</dbReference>
<keyword evidence="5" id="KW-0479">Metal-binding</keyword>
<dbReference type="Pfam" id="PF02955">
    <property type="entry name" value="GSH-S_ATP"/>
    <property type="match status" value="1"/>
</dbReference>
<keyword evidence="6 10" id="KW-0547">Nucleotide-binding</keyword>
<dbReference type="InterPro" id="IPR004218">
    <property type="entry name" value="GSHS_ATP-bd"/>
</dbReference>
<dbReference type="InterPro" id="IPR013815">
    <property type="entry name" value="ATP_grasp_subdomain_1"/>
</dbReference>
<evidence type="ECO:0000256" key="7">
    <source>
        <dbReference type="ARBA" id="ARBA00022840"/>
    </source>
</evidence>
<name>A0ABS7Y309_9FLAO</name>
<evidence type="ECO:0000256" key="9">
    <source>
        <dbReference type="ARBA" id="ARBA00023211"/>
    </source>
</evidence>
<comment type="caution">
    <text evidence="12">The sequence shown here is derived from an EMBL/GenBank/DDBJ whole genome shotgun (WGS) entry which is preliminary data.</text>
</comment>
<dbReference type="Gene3D" id="3.30.470.20">
    <property type="entry name" value="ATP-grasp fold, B domain"/>
    <property type="match status" value="1"/>
</dbReference>
<keyword evidence="3 10" id="KW-0436">Ligase</keyword>
<evidence type="ECO:0000256" key="2">
    <source>
        <dbReference type="ARBA" id="ARBA00001946"/>
    </source>
</evidence>
<comment type="cofactor">
    <cofactor evidence="2">
        <name>Mg(2+)</name>
        <dbReference type="ChEBI" id="CHEBI:18420"/>
    </cofactor>
</comment>
<reference evidence="13" key="1">
    <citation type="submission" date="2023-07" db="EMBL/GenBank/DDBJ databases">
        <authorList>
            <person name="Yue Y."/>
        </authorList>
    </citation>
    <scope>NUCLEOTIDE SEQUENCE [LARGE SCALE GENOMIC DNA]</scope>
    <source>
        <strain evidence="13">2Y89</strain>
    </source>
</reference>
<evidence type="ECO:0000256" key="8">
    <source>
        <dbReference type="ARBA" id="ARBA00022842"/>
    </source>
</evidence>
<dbReference type="InterPro" id="IPR004215">
    <property type="entry name" value="GSHS_N"/>
</dbReference>
<evidence type="ECO:0000256" key="1">
    <source>
        <dbReference type="ARBA" id="ARBA00001936"/>
    </source>
</evidence>
<dbReference type="EC" id="6.3.2.3" evidence="10"/>
<dbReference type="EMBL" id="JAIUJS010000004">
    <property type="protein sequence ID" value="MCA0153629.1"/>
    <property type="molecule type" value="Genomic_DNA"/>
</dbReference>
<proteinExistence type="inferred from homology"/>
<dbReference type="GO" id="GO:0004363">
    <property type="term" value="F:glutathione synthase activity"/>
    <property type="evidence" value="ECO:0007669"/>
    <property type="project" value="UniProtKB-EC"/>
</dbReference>
<dbReference type="PROSITE" id="PS50975">
    <property type="entry name" value="ATP_GRASP"/>
    <property type="match status" value="1"/>
</dbReference>
<dbReference type="Gene3D" id="3.40.50.20">
    <property type="match status" value="1"/>
</dbReference>
<keyword evidence="13" id="KW-1185">Reference proteome</keyword>
<comment type="cofactor">
    <cofactor evidence="1">
        <name>Mn(2+)</name>
        <dbReference type="ChEBI" id="CHEBI:29035"/>
    </cofactor>
</comment>
<keyword evidence="9" id="KW-0464">Manganese</keyword>
<dbReference type="InterPro" id="IPR006284">
    <property type="entry name" value="Glut_synth_pro"/>
</dbReference>
<dbReference type="HAMAP" id="MF_00162">
    <property type="entry name" value="GSH_S"/>
    <property type="match status" value="1"/>
</dbReference>
<accession>A0ABS7Y309</accession>
<comment type="catalytic activity">
    <reaction evidence="10">
        <text>gamma-L-glutamyl-L-cysteine + glycine + ATP = glutathione + ADP + phosphate + H(+)</text>
        <dbReference type="Rhea" id="RHEA:13557"/>
        <dbReference type="ChEBI" id="CHEBI:15378"/>
        <dbReference type="ChEBI" id="CHEBI:30616"/>
        <dbReference type="ChEBI" id="CHEBI:43474"/>
        <dbReference type="ChEBI" id="CHEBI:57305"/>
        <dbReference type="ChEBI" id="CHEBI:57925"/>
        <dbReference type="ChEBI" id="CHEBI:58173"/>
        <dbReference type="ChEBI" id="CHEBI:456216"/>
        <dbReference type="EC" id="6.3.2.3"/>
    </reaction>
</comment>
<dbReference type="Pfam" id="PF02951">
    <property type="entry name" value="GSH-S_N"/>
    <property type="match status" value="1"/>
</dbReference>
<dbReference type="NCBIfam" id="NF003573">
    <property type="entry name" value="PRK05246.1"/>
    <property type="match status" value="1"/>
</dbReference>
<evidence type="ECO:0000256" key="5">
    <source>
        <dbReference type="ARBA" id="ARBA00022723"/>
    </source>
</evidence>
<dbReference type="SUPFAM" id="SSF56059">
    <property type="entry name" value="Glutathione synthetase ATP-binding domain-like"/>
    <property type="match status" value="1"/>
</dbReference>
<dbReference type="RefSeq" id="WP_224478582.1">
    <property type="nucleotide sequence ID" value="NZ_JAIUJS010000004.1"/>
</dbReference>
<evidence type="ECO:0000256" key="3">
    <source>
        <dbReference type="ARBA" id="ARBA00022598"/>
    </source>
</evidence>
<keyword evidence="7 10" id="KW-0067">ATP-binding</keyword>
<comment type="similarity">
    <text evidence="10">Belongs to the prokaryotic GSH synthase family.</text>
</comment>
<dbReference type="SUPFAM" id="SSF52440">
    <property type="entry name" value="PreATP-grasp domain"/>
    <property type="match status" value="1"/>
</dbReference>
<dbReference type="NCBIfam" id="TIGR01380">
    <property type="entry name" value="glut_syn"/>
    <property type="match status" value="1"/>
</dbReference>
<organism evidence="12 13">
    <name type="scientific">Winogradskyella vincentii</name>
    <dbReference type="NCBI Taxonomy" id="2877122"/>
    <lineage>
        <taxon>Bacteria</taxon>
        <taxon>Pseudomonadati</taxon>
        <taxon>Bacteroidota</taxon>
        <taxon>Flavobacteriia</taxon>
        <taxon>Flavobacteriales</taxon>
        <taxon>Flavobacteriaceae</taxon>
        <taxon>Winogradskyella</taxon>
    </lineage>
</organism>
<dbReference type="PANTHER" id="PTHR21621">
    <property type="entry name" value="RIBOSOMAL PROTEIN S6 MODIFICATION PROTEIN"/>
    <property type="match status" value="1"/>
</dbReference>
<feature type="domain" description="ATP-grasp" evidence="11">
    <location>
        <begin position="127"/>
        <end position="313"/>
    </location>
</feature>
<sequence>MQPLKIGFVMDPLETINPEKDTTLALMLEAQSRGWKLFYFTLNTIEIKNDSAYGLFKSIEVNTDSTDWYNVKQEHYDALHNLDIILMRKDPPFNTEYIISTYILEKAEKEGVLVLNKPSALRNANEKIYASNFTECSPPTIITRSKASILTFLKKHGKIILKPVDKMGGKSVFVVNQNDPNTFVIIEEITKNETEFVVAQVYISEIESSGDKRILLINGEPIKFGISRFPQGHDHRGNMAVGGKVKGFKLTERDLWICSQIKDELISQGLFFVGLDVIGDYMTEINVTSPTGVNEISQSCGENVARLTIDALQKLYNVHLTTRASNLNEDK</sequence>
<evidence type="ECO:0000259" key="11">
    <source>
        <dbReference type="PROSITE" id="PS50975"/>
    </source>
</evidence>
<evidence type="ECO:0000313" key="12">
    <source>
        <dbReference type="EMBL" id="MCA0153629.1"/>
    </source>
</evidence>
<keyword evidence="8" id="KW-0460">Magnesium</keyword>
<dbReference type="InterPro" id="IPR016185">
    <property type="entry name" value="PreATP-grasp_dom_sf"/>
</dbReference>
<evidence type="ECO:0000313" key="13">
    <source>
        <dbReference type="Proteomes" id="UP001198402"/>
    </source>
</evidence>
<dbReference type="Gene3D" id="3.30.1490.20">
    <property type="entry name" value="ATP-grasp fold, A domain"/>
    <property type="match status" value="1"/>
</dbReference>
<comment type="pathway">
    <text evidence="10">Sulfur metabolism; glutathione biosynthesis; glutathione from L-cysteine and L-glutamate: step 2/2.</text>
</comment>
<evidence type="ECO:0000256" key="4">
    <source>
        <dbReference type="ARBA" id="ARBA00022684"/>
    </source>
</evidence>
<protein>
    <recommendedName>
        <fullName evidence="10">Glutathione synthetase</fullName>
        <ecNumber evidence="10">6.3.2.3</ecNumber>
    </recommendedName>
    <alternativeName>
        <fullName evidence="10">GSH synthetase</fullName>
        <shortName evidence="10">GSH-S</shortName>
        <shortName evidence="10">GSHase</shortName>
    </alternativeName>
    <alternativeName>
        <fullName evidence="10">Glutathione synthase</fullName>
    </alternativeName>
</protein>
<dbReference type="Proteomes" id="UP001198402">
    <property type="component" value="Unassembled WGS sequence"/>
</dbReference>
<keyword evidence="4 10" id="KW-0317">Glutathione biosynthesis</keyword>
<evidence type="ECO:0000256" key="10">
    <source>
        <dbReference type="HAMAP-Rule" id="MF_00162"/>
    </source>
</evidence>
<gene>
    <name evidence="10 12" type="primary">gshB</name>
    <name evidence="12" type="ORF">LBV24_10405</name>
</gene>
<evidence type="ECO:0000256" key="6">
    <source>
        <dbReference type="ARBA" id="ARBA00022741"/>
    </source>
</evidence>